<keyword evidence="3" id="KW-1185">Reference proteome</keyword>
<feature type="transmembrane region" description="Helical" evidence="1">
    <location>
        <begin position="125"/>
        <end position="147"/>
    </location>
</feature>
<keyword evidence="1" id="KW-0812">Transmembrane</keyword>
<keyword evidence="1" id="KW-1133">Transmembrane helix</keyword>
<feature type="transmembrane region" description="Helical" evidence="1">
    <location>
        <begin position="55"/>
        <end position="73"/>
    </location>
</feature>
<evidence type="ECO:0000313" key="3">
    <source>
        <dbReference type="Proteomes" id="UP000094472"/>
    </source>
</evidence>
<feature type="transmembrane region" description="Helical" evidence="1">
    <location>
        <begin position="177"/>
        <end position="197"/>
    </location>
</feature>
<gene>
    <name evidence="2" type="ORF">AUC69_01845</name>
</gene>
<feature type="transmembrane region" description="Helical" evidence="1">
    <location>
        <begin position="25"/>
        <end position="43"/>
    </location>
</feature>
<keyword evidence="1" id="KW-0472">Membrane</keyword>
<dbReference type="Proteomes" id="UP000094472">
    <property type="component" value="Unassembled WGS sequence"/>
</dbReference>
<name>A0A1E3VSR0_9HYPH</name>
<comment type="caution">
    <text evidence="2">The sequence shown here is derived from an EMBL/GenBank/DDBJ whole genome shotgun (WGS) entry which is preliminary data.</text>
</comment>
<evidence type="ECO:0000256" key="1">
    <source>
        <dbReference type="SAM" id="Phobius"/>
    </source>
</evidence>
<sequence>MAPMATTPQPSYRLRDMRVSRFLQARWRFVFAVILGLALGAVLPNSYHLTSRFLIGFDAGVALYLLLVVVMILRSDPDRVRRESPLQDDGRVAIPILTVAAGMTSLIAIVFWLRTASQSENIQPGLLALLFVTTLLSWLFIHTMFALHYAHEYYAEHRGAGGGMRFPGGDKPGYWDFVYFAFVIGTSTAVSDVAVTSATIRKTVTTHGLVAFVFNVTMIALTVSIAGDAISIK</sequence>
<dbReference type="Pfam" id="PF07077">
    <property type="entry name" value="DUF1345"/>
    <property type="match status" value="1"/>
</dbReference>
<accession>A0A1E3VSR0</accession>
<protein>
    <recommendedName>
        <fullName evidence="4">DUF1345 domain-containing protein</fullName>
    </recommendedName>
</protein>
<dbReference type="InterPro" id="IPR009781">
    <property type="entry name" value="DUF1345"/>
</dbReference>
<evidence type="ECO:0008006" key="4">
    <source>
        <dbReference type="Google" id="ProtNLM"/>
    </source>
</evidence>
<feature type="transmembrane region" description="Helical" evidence="1">
    <location>
        <begin position="93"/>
        <end position="113"/>
    </location>
</feature>
<dbReference type="EMBL" id="LPWF01000033">
    <property type="protein sequence ID" value="ODR95996.1"/>
    <property type="molecule type" value="Genomic_DNA"/>
</dbReference>
<reference evidence="2 3" key="1">
    <citation type="journal article" date="2016" name="Environ. Microbiol.">
        <title>New Methyloceanibacter diversity from North Sea sediments includes methanotroph containing solely the soluble methane monooxygenase.</title>
        <authorList>
            <person name="Vekeman B."/>
            <person name="Kerckhof F.M."/>
            <person name="Cremers G."/>
            <person name="de Vos P."/>
            <person name="Vandamme P."/>
            <person name="Boon N."/>
            <person name="Op den Camp H.J."/>
            <person name="Heylen K."/>
        </authorList>
    </citation>
    <scope>NUCLEOTIDE SEQUENCE [LARGE SCALE GENOMIC DNA]</scope>
    <source>
        <strain evidence="2 3">R-67175</strain>
    </source>
</reference>
<feature type="transmembrane region" description="Helical" evidence="1">
    <location>
        <begin position="209"/>
        <end position="232"/>
    </location>
</feature>
<dbReference type="AlphaFoldDB" id="A0A1E3VSR0"/>
<organism evidence="2 3">
    <name type="scientific">Methyloceanibacter superfactus</name>
    <dbReference type="NCBI Taxonomy" id="1774969"/>
    <lineage>
        <taxon>Bacteria</taxon>
        <taxon>Pseudomonadati</taxon>
        <taxon>Pseudomonadota</taxon>
        <taxon>Alphaproteobacteria</taxon>
        <taxon>Hyphomicrobiales</taxon>
        <taxon>Hyphomicrobiaceae</taxon>
        <taxon>Methyloceanibacter</taxon>
    </lineage>
</organism>
<evidence type="ECO:0000313" key="2">
    <source>
        <dbReference type="EMBL" id="ODR95996.1"/>
    </source>
</evidence>
<proteinExistence type="predicted"/>